<protein>
    <recommendedName>
        <fullName evidence="2">CCHC-type domain-containing protein</fullName>
    </recommendedName>
</protein>
<dbReference type="SUPFAM" id="SSF57756">
    <property type="entry name" value="Retrovirus zinc finger-like domains"/>
    <property type="match status" value="1"/>
</dbReference>
<name>A0A9P6WXE9_RHIOR</name>
<keyword evidence="1" id="KW-0863">Zinc-finger</keyword>
<gene>
    <name evidence="3" type="ORF">G6F64_012337</name>
</gene>
<dbReference type="InterPro" id="IPR001878">
    <property type="entry name" value="Znf_CCHC"/>
</dbReference>
<dbReference type="PROSITE" id="PS50158">
    <property type="entry name" value="ZF_CCHC"/>
    <property type="match status" value="1"/>
</dbReference>
<dbReference type="EMBL" id="JAANQT010003679">
    <property type="protein sequence ID" value="KAG1300838.1"/>
    <property type="molecule type" value="Genomic_DNA"/>
</dbReference>
<proteinExistence type="predicted"/>
<organism evidence="3 4">
    <name type="scientific">Rhizopus oryzae</name>
    <name type="common">Mucormycosis agent</name>
    <name type="synonym">Rhizopus arrhizus var. delemar</name>
    <dbReference type="NCBI Taxonomy" id="64495"/>
    <lineage>
        <taxon>Eukaryota</taxon>
        <taxon>Fungi</taxon>
        <taxon>Fungi incertae sedis</taxon>
        <taxon>Mucoromycota</taxon>
        <taxon>Mucoromycotina</taxon>
        <taxon>Mucoromycetes</taxon>
        <taxon>Mucorales</taxon>
        <taxon>Mucorineae</taxon>
        <taxon>Rhizopodaceae</taxon>
        <taxon>Rhizopus</taxon>
    </lineage>
</organism>
<comment type="caution">
    <text evidence="3">The sequence shown here is derived from an EMBL/GenBank/DDBJ whole genome shotgun (WGS) entry which is preliminary data.</text>
</comment>
<dbReference type="SMART" id="SM00343">
    <property type="entry name" value="ZnF_C2HC"/>
    <property type="match status" value="2"/>
</dbReference>
<dbReference type="Gene3D" id="4.10.60.10">
    <property type="entry name" value="Zinc finger, CCHC-type"/>
    <property type="match status" value="1"/>
</dbReference>
<accession>A0A9P6WXE9</accession>
<keyword evidence="1" id="KW-0479">Metal-binding</keyword>
<evidence type="ECO:0000313" key="3">
    <source>
        <dbReference type="EMBL" id="KAG1300838.1"/>
    </source>
</evidence>
<dbReference type="GO" id="GO:0008270">
    <property type="term" value="F:zinc ion binding"/>
    <property type="evidence" value="ECO:0007669"/>
    <property type="project" value="UniProtKB-KW"/>
</dbReference>
<keyword evidence="4" id="KW-1185">Reference proteome</keyword>
<dbReference type="AlphaFoldDB" id="A0A9P6WXE9"/>
<evidence type="ECO:0000313" key="4">
    <source>
        <dbReference type="Proteomes" id="UP000716291"/>
    </source>
</evidence>
<dbReference type="GO" id="GO:0003676">
    <property type="term" value="F:nucleic acid binding"/>
    <property type="evidence" value="ECO:0007669"/>
    <property type="project" value="InterPro"/>
</dbReference>
<dbReference type="OrthoDB" id="10268985at2759"/>
<dbReference type="Proteomes" id="UP000716291">
    <property type="component" value="Unassembled WGS sequence"/>
</dbReference>
<feature type="domain" description="CCHC-type" evidence="2">
    <location>
        <begin position="5"/>
        <end position="20"/>
    </location>
</feature>
<evidence type="ECO:0000259" key="2">
    <source>
        <dbReference type="PROSITE" id="PS50158"/>
    </source>
</evidence>
<sequence length="117" mass="13230">MEKYCFYCHKPGHTKQVCPKLNNRRAKTCHTCGSPEPLFRECPKRATVSVGYQRPGIDHVERPIVEEHQKRITRCTYKSKPSTITVGDFIQTIPSSTAIADHTAVSTRSMTINQVVV</sequence>
<keyword evidence="1" id="KW-0862">Zinc</keyword>
<dbReference type="InterPro" id="IPR036875">
    <property type="entry name" value="Znf_CCHC_sf"/>
</dbReference>
<evidence type="ECO:0000256" key="1">
    <source>
        <dbReference type="PROSITE-ProRule" id="PRU00047"/>
    </source>
</evidence>
<reference evidence="3" key="1">
    <citation type="journal article" date="2020" name="Microb. Genom.">
        <title>Genetic diversity of clinical and environmental Mucorales isolates obtained from an investigation of mucormycosis cases among solid organ transplant recipients.</title>
        <authorList>
            <person name="Nguyen M.H."/>
            <person name="Kaul D."/>
            <person name="Muto C."/>
            <person name="Cheng S.J."/>
            <person name="Richter R.A."/>
            <person name="Bruno V.M."/>
            <person name="Liu G."/>
            <person name="Beyhan S."/>
            <person name="Sundermann A.J."/>
            <person name="Mounaud S."/>
            <person name="Pasculle A.W."/>
            <person name="Nierman W.C."/>
            <person name="Driscoll E."/>
            <person name="Cumbie R."/>
            <person name="Clancy C.J."/>
            <person name="Dupont C.L."/>
        </authorList>
    </citation>
    <scope>NUCLEOTIDE SEQUENCE</scope>
    <source>
        <strain evidence="3">GL11</strain>
    </source>
</reference>